<dbReference type="OrthoDB" id="5523793at2"/>
<dbReference type="STRING" id="582744.Msip34_0338"/>
<reference evidence="1 2" key="2">
    <citation type="journal article" date="2011" name="J. Bacteriol.">
        <title>Genomes of three methylotrophs from a single niche uncover genetic and metabolic divergence of Methylophilaceae.</title>
        <authorList>
            <person name="Lapidus A."/>
            <person name="Clum A."/>
            <person name="Labutti K."/>
            <person name="Kaluzhnaya M.G."/>
            <person name="Lim S."/>
            <person name="Beck D.A."/>
            <person name="Glavina Del Rio T."/>
            <person name="Nolan M."/>
            <person name="Mavromatis K."/>
            <person name="Huntemann M."/>
            <person name="Lucas S."/>
            <person name="Lidstrom M.E."/>
            <person name="Ivanova N."/>
            <person name="Chistoserdova L."/>
        </authorList>
    </citation>
    <scope>NUCLEOTIDE SEQUENCE [LARGE SCALE GENOMIC DNA]</scope>
    <source>
        <strain evidence="1 2">SIP3-4</strain>
    </source>
</reference>
<dbReference type="Proteomes" id="UP000002743">
    <property type="component" value="Chromosome"/>
</dbReference>
<dbReference type="eggNOG" id="ENOG502ZEBA">
    <property type="taxonomic scope" value="Bacteria"/>
</dbReference>
<gene>
    <name evidence="1" type="ordered locus">Msip34_0338</name>
</gene>
<dbReference type="AlphaFoldDB" id="C6X8W7"/>
<name>C6X8W7_METGS</name>
<dbReference type="KEGG" id="mei:Msip34_0338"/>
<evidence type="ECO:0000313" key="1">
    <source>
        <dbReference type="EMBL" id="ACT49587.1"/>
    </source>
</evidence>
<dbReference type="HOGENOM" id="CLU_096719_0_0_4"/>
<reference evidence="2" key="1">
    <citation type="submission" date="2009-07" db="EMBL/GenBank/DDBJ databases">
        <title>Complete sequence of chromosome of Methylovorus sp. SIP3-4.</title>
        <authorList>
            <person name="Lucas S."/>
            <person name="Copeland A."/>
            <person name="Lapidus A."/>
            <person name="Glavina del Rio T."/>
            <person name="Tice H."/>
            <person name="Bruce D."/>
            <person name="Goodwin L."/>
            <person name="Pitluck S."/>
            <person name="Clum A."/>
            <person name="Larimer F."/>
            <person name="Land M."/>
            <person name="Hauser L."/>
            <person name="Kyrpides N."/>
            <person name="Mikhailova N."/>
            <person name="Kayluzhnaya M."/>
            <person name="Chistoserdova L."/>
        </authorList>
    </citation>
    <scope>NUCLEOTIDE SEQUENCE [LARGE SCALE GENOMIC DNA]</scope>
    <source>
        <strain evidence="2">SIP3-4</strain>
    </source>
</reference>
<sequence precursor="true">MWRKLRIFVLLFVLVTVAQQAWLKNGQPDWHRTLYVTLYPVNADLSEASNVAIRRLNQAQLTQIEEYFAEQGKRYHLAQTQPFAVHLGPVVADIPPPPPRNAGMLSTMTWSLHFRWWTWRHSPPTPIKADIRLYLLYFDVAGHPTLPHSTALSKGRVGLVNVYADPGQTSQNNVVIAHELLHTVGARDKYDLTTTQPHYPEGYAEPDRQPLYPQRFAELMAGRIPDSQHGAHIPANLSQTLVGDLTAREIGWQP</sequence>
<keyword evidence="2" id="KW-1185">Reference proteome</keyword>
<accession>C6X8W7</accession>
<proteinExistence type="predicted"/>
<organism evidence="1 2">
    <name type="scientific">Methylovorus glucosotrophus (strain SIP3-4)</name>
    <dbReference type="NCBI Taxonomy" id="582744"/>
    <lineage>
        <taxon>Bacteria</taxon>
        <taxon>Pseudomonadati</taxon>
        <taxon>Pseudomonadota</taxon>
        <taxon>Betaproteobacteria</taxon>
        <taxon>Nitrosomonadales</taxon>
        <taxon>Methylophilaceae</taxon>
        <taxon>Methylovorus</taxon>
    </lineage>
</organism>
<dbReference type="RefSeq" id="WP_015829272.1">
    <property type="nucleotide sequence ID" value="NC_012969.1"/>
</dbReference>
<evidence type="ECO:0000313" key="2">
    <source>
        <dbReference type="Proteomes" id="UP000002743"/>
    </source>
</evidence>
<protein>
    <submittedName>
        <fullName evidence="1">Uncharacterized protein</fullName>
    </submittedName>
</protein>
<dbReference type="EMBL" id="CP001674">
    <property type="protein sequence ID" value="ACT49587.1"/>
    <property type="molecule type" value="Genomic_DNA"/>
</dbReference>